<reference evidence="2" key="1">
    <citation type="journal article" date="2014" name="Int. J. Syst. Evol. Microbiol.">
        <title>Complete genome sequence of Corynebacterium casei LMG S-19264T (=DSM 44701T), isolated from a smear-ripened cheese.</title>
        <authorList>
            <consortium name="US DOE Joint Genome Institute (JGI-PGF)"/>
            <person name="Walter F."/>
            <person name="Albersmeier A."/>
            <person name="Kalinowski J."/>
            <person name="Ruckert C."/>
        </authorList>
    </citation>
    <scope>NUCLEOTIDE SEQUENCE</scope>
    <source>
        <strain evidence="2">KCTC 42731</strain>
    </source>
</reference>
<dbReference type="RefSeq" id="WP_189771288.1">
    <property type="nucleotide sequence ID" value="NZ_BNCK01000005.1"/>
</dbReference>
<accession>A0A919BJN8</accession>
<protein>
    <submittedName>
        <fullName evidence="2">Uncharacterized protein</fullName>
    </submittedName>
</protein>
<keyword evidence="1" id="KW-0472">Membrane</keyword>
<feature type="transmembrane region" description="Helical" evidence="1">
    <location>
        <begin position="36"/>
        <end position="55"/>
    </location>
</feature>
<dbReference type="EMBL" id="BNCK01000005">
    <property type="protein sequence ID" value="GHF96528.1"/>
    <property type="molecule type" value="Genomic_DNA"/>
</dbReference>
<sequence>MKNAILTLRFIHLIFLLLVLLTLTVIPFYYPMTPVTAFVVFPLLYIMVLSVSVVIEQKLNLLLKQLGRLDSRVYKEHKKCPVIKGLCC</sequence>
<keyword evidence="1" id="KW-0812">Transmembrane</keyword>
<dbReference type="AlphaFoldDB" id="A0A919BJN8"/>
<gene>
    <name evidence="2" type="ORF">GCM10017161_26110</name>
</gene>
<keyword evidence="3" id="KW-1185">Reference proteome</keyword>
<evidence type="ECO:0000313" key="2">
    <source>
        <dbReference type="EMBL" id="GHF96528.1"/>
    </source>
</evidence>
<proteinExistence type="predicted"/>
<reference evidence="2" key="2">
    <citation type="submission" date="2020-09" db="EMBL/GenBank/DDBJ databases">
        <authorList>
            <person name="Sun Q."/>
            <person name="Kim S."/>
        </authorList>
    </citation>
    <scope>NUCLEOTIDE SEQUENCE</scope>
    <source>
        <strain evidence="2">KCTC 42731</strain>
    </source>
</reference>
<comment type="caution">
    <text evidence="2">The sequence shown here is derived from an EMBL/GenBank/DDBJ whole genome shotgun (WGS) entry which is preliminary data.</text>
</comment>
<dbReference type="Proteomes" id="UP000623842">
    <property type="component" value="Unassembled WGS sequence"/>
</dbReference>
<organism evidence="2 3">
    <name type="scientific">Thalassotalea marina</name>
    <dbReference type="NCBI Taxonomy" id="1673741"/>
    <lineage>
        <taxon>Bacteria</taxon>
        <taxon>Pseudomonadati</taxon>
        <taxon>Pseudomonadota</taxon>
        <taxon>Gammaproteobacteria</taxon>
        <taxon>Alteromonadales</taxon>
        <taxon>Colwelliaceae</taxon>
        <taxon>Thalassotalea</taxon>
    </lineage>
</organism>
<keyword evidence="1" id="KW-1133">Transmembrane helix</keyword>
<evidence type="ECO:0000256" key="1">
    <source>
        <dbReference type="SAM" id="Phobius"/>
    </source>
</evidence>
<feature type="transmembrane region" description="Helical" evidence="1">
    <location>
        <begin position="12"/>
        <end position="30"/>
    </location>
</feature>
<evidence type="ECO:0000313" key="3">
    <source>
        <dbReference type="Proteomes" id="UP000623842"/>
    </source>
</evidence>
<name>A0A919BJN8_9GAMM</name>